<dbReference type="CDD" id="cd00610">
    <property type="entry name" value="OAT_like"/>
    <property type="match status" value="1"/>
</dbReference>
<accession>A0AAJ1BDC0</accession>
<name>A0AAJ1BDC0_9ACTO</name>
<keyword evidence="2 6" id="KW-0032">Aminotransferase</keyword>
<evidence type="ECO:0000256" key="2">
    <source>
        <dbReference type="ARBA" id="ARBA00022576"/>
    </source>
</evidence>
<dbReference type="InterPro" id="IPR015422">
    <property type="entry name" value="PyrdxlP-dep_Trfase_small"/>
</dbReference>
<dbReference type="Gene3D" id="3.40.640.10">
    <property type="entry name" value="Type I PLP-dependent aspartate aminotransferase-like (Major domain)"/>
    <property type="match status" value="1"/>
</dbReference>
<evidence type="ECO:0000313" key="6">
    <source>
        <dbReference type="EMBL" id="MCG4618723.1"/>
    </source>
</evidence>
<dbReference type="Proteomes" id="UP001200537">
    <property type="component" value="Unassembled WGS sequence"/>
</dbReference>
<reference evidence="6" key="1">
    <citation type="submission" date="2022-01" db="EMBL/GenBank/DDBJ databases">
        <title>Collection of gut derived symbiotic bacterial strains cultured from healthy donors.</title>
        <authorList>
            <person name="Lin H."/>
            <person name="Kohout C."/>
            <person name="Waligurski E."/>
            <person name="Pamer E.G."/>
        </authorList>
    </citation>
    <scope>NUCLEOTIDE SEQUENCE</scope>
    <source>
        <strain evidence="6">DFI.7.46</strain>
    </source>
</reference>
<evidence type="ECO:0000256" key="3">
    <source>
        <dbReference type="ARBA" id="ARBA00022679"/>
    </source>
</evidence>
<comment type="cofactor">
    <cofactor evidence="1">
        <name>pyridoxal 5'-phosphate</name>
        <dbReference type="ChEBI" id="CHEBI:597326"/>
    </cofactor>
</comment>
<keyword evidence="3" id="KW-0808">Transferase</keyword>
<dbReference type="InterPro" id="IPR015421">
    <property type="entry name" value="PyrdxlP-dep_Trfase_major"/>
</dbReference>
<dbReference type="InterPro" id="IPR050103">
    <property type="entry name" value="Class-III_PLP-dep_AT"/>
</dbReference>
<evidence type="ECO:0000256" key="1">
    <source>
        <dbReference type="ARBA" id="ARBA00001933"/>
    </source>
</evidence>
<evidence type="ECO:0000256" key="5">
    <source>
        <dbReference type="RuleBase" id="RU003560"/>
    </source>
</evidence>
<dbReference type="FunFam" id="3.40.640.10:FF:000004">
    <property type="entry name" value="Acetylornithine aminotransferase"/>
    <property type="match status" value="1"/>
</dbReference>
<proteinExistence type="inferred from homology"/>
<dbReference type="InterPro" id="IPR005814">
    <property type="entry name" value="Aminotrans_3"/>
</dbReference>
<dbReference type="PIRSF" id="PIRSF000521">
    <property type="entry name" value="Transaminase_4ab_Lys_Orn"/>
    <property type="match status" value="1"/>
</dbReference>
<dbReference type="InterPro" id="IPR015424">
    <property type="entry name" value="PyrdxlP-dep_Trfase"/>
</dbReference>
<dbReference type="RefSeq" id="WP_238128440.1">
    <property type="nucleotide sequence ID" value="NZ_JAKNHJ010000025.1"/>
</dbReference>
<gene>
    <name evidence="6" type="ORF">L0M99_09540</name>
</gene>
<comment type="caution">
    <text evidence="6">The sequence shown here is derived from an EMBL/GenBank/DDBJ whole genome shotgun (WGS) entry which is preliminary data.</text>
</comment>
<dbReference type="EMBL" id="JAKNHJ010000025">
    <property type="protein sequence ID" value="MCG4618723.1"/>
    <property type="molecule type" value="Genomic_DNA"/>
</dbReference>
<organism evidence="6 7">
    <name type="scientific">Varibaculum cambriense</name>
    <dbReference type="NCBI Taxonomy" id="184870"/>
    <lineage>
        <taxon>Bacteria</taxon>
        <taxon>Bacillati</taxon>
        <taxon>Actinomycetota</taxon>
        <taxon>Actinomycetes</taxon>
        <taxon>Actinomycetales</taxon>
        <taxon>Actinomycetaceae</taxon>
        <taxon>Varibaculum</taxon>
    </lineage>
</organism>
<evidence type="ECO:0000256" key="4">
    <source>
        <dbReference type="ARBA" id="ARBA00022898"/>
    </source>
</evidence>
<dbReference type="SUPFAM" id="SSF53383">
    <property type="entry name" value="PLP-dependent transferases"/>
    <property type="match status" value="1"/>
</dbReference>
<evidence type="ECO:0000313" key="7">
    <source>
        <dbReference type="Proteomes" id="UP001200537"/>
    </source>
</evidence>
<sequence>MTNSEWISVYQENLLGVFGQPQACFTHGQGIRVWDIDGKEYLDLLGGIAVNALGYAHPEIVKTIHEQASRFTHVSNFFTTPQQVEAAGAVKRVCAAGWSSEVEAEIASQARVLFVNSGTEANEAALKMALAAQPGGRAIAVKGAFHGRTLGSLSLTYKAPYREPFAPFVGPTEFVEASVAGIQGVDPKGISAIFLEPLQGEAGVIPLAPEVLAAARQLADQTGALLIFDEVQTGMGRCGKWLAHQGICFDGKEIVPDVVTLAKGLGAGVPVGACVAMNERAASALKPGSHGTTFGGNPLVTSVVARTISLMEELDLPAHASAIGDAWMQAIAEAQIPGIKETRGQGLLRGLVLEKNVAPQLAKALFKAGFIVNAPAANIIRLAPPLIIELDEAKTLIPALKEALAQVELDLEKGE</sequence>
<protein>
    <submittedName>
        <fullName evidence="6">Aminotransferase class III-fold pyridoxal phosphate-dependent enzyme</fullName>
    </submittedName>
</protein>
<dbReference type="Gene3D" id="3.90.1150.10">
    <property type="entry name" value="Aspartate Aminotransferase, domain 1"/>
    <property type="match status" value="1"/>
</dbReference>
<keyword evidence="4 5" id="KW-0663">Pyridoxal phosphate</keyword>
<comment type="similarity">
    <text evidence="5">Belongs to the class-III pyridoxal-phosphate-dependent aminotransferase family.</text>
</comment>
<dbReference type="GO" id="GO:0042802">
    <property type="term" value="F:identical protein binding"/>
    <property type="evidence" value="ECO:0007669"/>
    <property type="project" value="TreeGrafter"/>
</dbReference>
<dbReference type="AlphaFoldDB" id="A0AAJ1BDC0"/>
<dbReference type="Pfam" id="PF00202">
    <property type="entry name" value="Aminotran_3"/>
    <property type="match status" value="1"/>
</dbReference>
<dbReference type="GO" id="GO:0030170">
    <property type="term" value="F:pyridoxal phosphate binding"/>
    <property type="evidence" value="ECO:0007669"/>
    <property type="project" value="InterPro"/>
</dbReference>
<dbReference type="PANTHER" id="PTHR11986:SF79">
    <property type="entry name" value="ACETYLORNITHINE AMINOTRANSFERASE, MITOCHONDRIAL"/>
    <property type="match status" value="1"/>
</dbReference>
<dbReference type="PANTHER" id="PTHR11986">
    <property type="entry name" value="AMINOTRANSFERASE CLASS III"/>
    <property type="match status" value="1"/>
</dbReference>
<dbReference type="GO" id="GO:0008483">
    <property type="term" value="F:transaminase activity"/>
    <property type="evidence" value="ECO:0007669"/>
    <property type="project" value="UniProtKB-KW"/>
</dbReference>